<dbReference type="InterPro" id="IPR012677">
    <property type="entry name" value="Nucleotide-bd_a/b_plait_sf"/>
</dbReference>
<evidence type="ECO:0000259" key="8">
    <source>
        <dbReference type="PROSITE" id="PS50102"/>
    </source>
</evidence>
<dbReference type="PANTHER" id="PTHR24012">
    <property type="entry name" value="RNA BINDING PROTEIN"/>
    <property type="match status" value="1"/>
</dbReference>
<dbReference type="PROSITE" id="PS50102">
    <property type="entry name" value="RRM"/>
    <property type="match status" value="3"/>
</dbReference>
<dbReference type="AlphaFoldDB" id="A0A7I8JY00"/>
<evidence type="ECO:0000256" key="2">
    <source>
        <dbReference type="ARBA" id="ARBA00022490"/>
    </source>
</evidence>
<dbReference type="FunFam" id="3.30.70.330:FF:000302">
    <property type="entry name" value="RNA-binding protein BRN1"/>
    <property type="match status" value="1"/>
</dbReference>
<feature type="region of interest" description="Disordered" evidence="7">
    <location>
        <begin position="1"/>
        <end position="28"/>
    </location>
</feature>
<keyword evidence="3" id="KW-0677">Repeat</keyword>
<proteinExistence type="predicted"/>
<keyword evidence="5" id="KW-0287">Flowering</keyword>
<evidence type="ECO:0000313" key="9">
    <source>
        <dbReference type="EMBL" id="CAA7388653.1"/>
    </source>
</evidence>
<sequence length="453" mass="48417">MAEGDNGEAAGRSGEAGDGGGGGGGGGEESVKLFVGQVPKSMTEAQLLSMLKEVALVDEVNIIKDKITKGSRGCCFVICPSRQEADKAIDACHNKRTLPGASSPLQVKYADGELERLECKLFIGMLPKNVTDAEVSTLFSKYGNIKEIQILRGSQQTSKGCAFLKYETKDQAVAALEAINGKHKMEGSNVPLVVKWADSEKERQARRAQKAQFQASNMPSAPSAQQPSLFGALPMGYIPPYNGISYQTPGTYGIVQYSLPSAQNQPAYHNMASPGNQRGSIHGVNAAIPPGIAPRHYAAMQSAAYMGPSYPAIPGLQYPMAYNGSIMNHGPLAHSHSAVQPTMLSSDSAAFPSIRSSYGENIEGPPGANLFIYHIPQEFGDQELFNSFQAFGRVLSCKVFVDKATGLSKCFGFVSYDSPAAAQTAISMMNGCQLGGKKLKVQLKRENKQKKPY</sequence>
<organism evidence="9 10">
    <name type="scientific">Spirodela intermedia</name>
    <name type="common">Intermediate duckweed</name>
    <dbReference type="NCBI Taxonomy" id="51605"/>
    <lineage>
        <taxon>Eukaryota</taxon>
        <taxon>Viridiplantae</taxon>
        <taxon>Streptophyta</taxon>
        <taxon>Embryophyta</taxon>
        <taxon>Tracheophyta</taxon>
        <taxon>Spermatophyta</taxon>
        <taxon>Magnoliopsida</taxon>
        <taxon>Liliopsida</taxon>
        <taxon>Araceae</taxon>
        <taxon>Lemnoideae</taxon>
        <taxon>Spirodela</taxon>
    </lineage>
</organism>
<evidence type="ECO:0000313" key="10">
    <source>
        <dbReference type="Proteomes" id="UP000663760"/>
    </source>
</evidence>
<reference evidence="9" key="1">
    <citation type="submission" date="2020-02" db="EMBL/GenBank/DDBJ databases">
        <authorList>
            <person name="Scholz U."/>
            <person name="Mascher M."/>
            <person name="Fiebig A."/>
        </authorList>
    </citation>
    <scope>NUCLEOTIDE SEQUENCE</scope>
</reference>
<dbReference type="PRINTS" id="PR00961">
    <property type="entry name" value="HUDSXLRNA"/>
</dbReference>
<comment type="subcellular location">
    <subcellularLocation>
        <location evidence="1">Cytoplasm</location>
    </subcellularLocation>
</comment>
<dbReference type="CDD" id="cd12361">
    <property type="entry name" value="RRM1_2_CELF1-6_like"/>
    <property type="match status" value="2"/>
</dbReference>
<dbReference type="Gene3D" id="3.30.70.330">
    <property type="match status" value="3"/>
</dbReference>
<dbReference type="GO" id="GO:0005737">
    <property type="term" value="C:cytoplasm"/>
    <property type="evidence" value="ECO:0007669"/>
    <property type="project" value="UniProtKB-SubCell"/>
</dbReference>
<dbReference type="InterPro" id="IPR000504">
    <property type="entry name" value="RRM_dom"/>
</dbReference>
<feature type="compositionally biased region" description="Gly residues" evidence="7">
    <location>
        <begin position="14"/>
        <end position="28"/>
    </location>
</feature>
<keyword evidence="10" id="KW-1185">Reference proteome</keyword>
<evidence type="ECO:0000256" key="6">
    <source>
        <dbReference type="PROSITE-ProRule" id="PRU00176"/>
    </source>
</evidence>
<dbReference type="GO" id="GO:0009908">
    <property type="term" value="P:flower development"/>
    <property type="evidence" value="ECO:0007669"/>
    <property type="project" value="UniProtKB-KW"/>
</dbReference>
<evidence type="ECO:0000256" key="1">
    <source>
        <dbReference type="ARBA" id="ARBA00004496"/>
    </source>
</evidence>
<evidence type="ECO:0000256" key="5">
    <source>
        <dbReference type="ARBA" id="ARBA00023089"/>
    </source>
</evidence>
<dbReference type="CDD" id="cd12362">
    <property type="entry name" value="RRM3_CELF1-6"/>
    <property type="match status" value="1"/>
</dbReference>
<keyword evidence="2" id="KW-0963">Cytoplasm</keyword>
<accession>A0A7I8JY00</accession>
<gene>
    <name evidence="9" type="ORF">SI8410_01000840</name>
</gene>
<dbReference type="InterPro" id="IPR035979">
    <property type="entry name" value="RBD_domain_sf"/>
</dbReference>
<dbReference type="Pfam" id="PF00076">
    <property type="entry name" value="RRM_1"/>
    <property type="match status" value="3"/>
</dbReference>
<dbReference type="FunFam" id="3.30.70.330:FF:000334">
    <property type="entry name" value="RNA-binding protein BRN1"/>
    <property type="match status" value="1"/>
</dbReference>
<dbReference type="GO" id="GO:1990904">
    <property type="term" value="C:ribonucleoprotein complex"/>
    <property type="evidence" value="ECO:0007669"/>
    <property type="project" value="InterPro"/>
</dbReference>
<dbReference type="GO" id="GO:0006402">
    <property type="term" value="P:mRNA catabolic process"/>
    <property type="evidence" value="ECO:0007669"/>
    <property type="project" value="UniProtKB-ARBA"/>
</dbReference>
<dbReference type="EMBL" id="LR746264">
    <property type="protein sequence ID" value="CAA7388653.1"/>
    <property type="molecule type" value="Genomic_DNA"/>
</dbReference>
<keyword evidence="4 6" id="KW-0694">RNA-binding</keyword>
<evidence type="ECO:0000256" key="4">
    <source>
        <dbReference type="ARBA" id="ARBA00022884"/>
    </source>
</evidence>
<feature type="domain" description="RRM" evidence="8">
    <location>
        <begin position="31"/>
        <end position="112"/>
    </location>
</feature>
<feature type="region of interest" description="Disordered" evidence="7">
    <location>
        <begin position="203"/>
        <end position="225"/>
    </location>
</feature>
<dbReference type="FunFam" id="3.30.70.330:FF:000216">
    <property type="entry name" value="RNA-binding protein BRN1 isoform X1"/>
    <property type="match status" value="1"/>
</dbReference>
<dbReference type="OrthoDB" id="410044at2759"/>
<dbReference type="Proteomes" id="UP000663760">
    <property type="component" value="Chromosome 1"/>
</dbReference>
<feature type="domain" description="RRM" evidence="8">
    <location>
        <begin position="119"/>
        <end position="199"/>
    </location>
</feature>
<feature type="compositionally biased region" description="Polar residues" evidence="7">
    <location>
        <begin position="216"/>
        <end position="225"/>
    </location>
</feature>
<evidence type="ECO:0000256" key="3">
    <source>
        <dbReference type="ARBA" id="ARBA00022737"/>
    </source>
</evidence>
<dbReference type="SUPFAM" id="SSF54928">
    <property type="entry name" value="RNA-binding domain, RBD"/>
    <property type="match status" value="2"/>
</dbReference>
<dbReference type="SMART" id="SM00360">
    <property type="entry name" value="RRM"/>
    <property type="match status" value="3"/>
</dbReference>
<feature type="domain" description="RRM" evidence="8">
    <location>
        <begin position="368"/>
        <end position="446"/>
    </location>
</feature>
<name>A0A7I8JY00_SPIIN</name>
<dbReference type="GO" id="GO:2000028">
    <property type="term" value="P:regulation of photoperiodism, flowering"/>
    <property type="evidence" value="ECO:0007669"/>
    <property type="project" value="UniProtKB-ARBA"/>
</dbReference>
<evidence type="ECO:0000256" key="7">
    <source>
        <dbReference type="SAM" id="MobiDB-lite"/>
    </source>
</evidence>
<dbReference type="GO" id="GO:0003729">
    <property type="term" value="F:mRNA binding"/>
    <property type="evidence" value="ECO:0007669"/>
    <property type="project" value="UniProtKB-ARBA"/>
</dbReference>
<dbReference type="InterPro" id="IPR002343">
    <property type="entry name" value="Hud_Sxl_RNA"/>
</dbReference>
<protein>
    <recommendedName>
        <fullName evidence="8">RRM domain-containing protein</fullName>
    </recommendedName>
</protein>